<dbReference type="InterPro" id="IPR005860">
    <property type="entry name" value="CobD"/>
</dbReference>
<evidence type="ECO:0000313" key="5">
    <source>
        <dbReference type="Proteomes" id="UP000826725"/>
    </source>
</evidence>
<dbReference type="NCBIfam" id="NF001989">
    <property type="entry name" value="PRK00784.1"/>
    <property type="match status" value="1"/>
</dbReference>
<dbReference type="GO" id="GO:0030170">
    <property type="term" value="F:pyridoxal phosphate binding"/>
    <property type="evidence" value="ECO:0007669"/>
    <property type="project" value="InterPro"/>
</dbReference>
<feature type="domain" description="Aminotransferase class I/classII large" evidence="2">
    <location>
        <begin position="23"/>
        <end position="345"/>
    </location>
</feature>
<sequence>MKTFEHGGNIHRFLRDNGNEEREVIDFSANLNPVGPPEWLRSVISSSLEQVVHYPDPDNSEFVQAVSNNVNIDAGCVIAANGTTELLYVLTRILPVSGVLIPVPSYVDYIKASELAGLDVRTFKLREEDHFKLPFDRFEEKIRPGELVILGTPNNPTGTLPDREGIKQLCQRFPDTFFVLDEAFLDFMGEELSLAGAGANIITLHSMTKFYAVPGLRLGYGVFPAGIVDEIRKNIPPWTVNTFAQRVGARALADREYQLKSREICRLLSEELQKGLQDFPGLKICGAGANFIFMKLTGGQKSRELAGFCERNRLLIRPCDNYRGLDDTYFRIAVRTSRENDKLLRVFKKFFYPALKKQVREKKSRALMFQGTCSDAGKSILTAGLCRILRQDGVKVAPFKAQNMSLNSFVTLRGDEMGRAQVVQAQAAGIDPDCRMNPVLLKPNSDTGSQIIVAGQPVGNMSVLEYNRYKPECWKTVCESYDSLASEYDVVVLEGAGSPGEVNLKADDIVNMKMAQYAESPVLLVGDIDRGESMPRLSESWRSWRSGSDDWLQALLSINSGDKRPFWNLHIRM</sequence>
<proteinExistence type="predicted"/>
<evidence type="ECO:0000259" key="2">
    <source>
        <dbReference type="Pfam" id="PF00155"/>
    </source>
</evidence>
<dbReference type="CDD" id="cd00609">
    <property type="entry name" value="AAT_like"/>
    <property type="match status" value="1"/>
</dbReference>
<evidence type="ECO:0000256" key="1">
    <source>
        <dbReference type="ARBA" id="ARBA00022962"/>
    </source>
</evidence>
<dbReference type="PANTHER" id="PTHR21343:SF1">
    <property type="entry name" value="COBYRIC ACID SYNTHASE"/>
    <property type="match status" value="1"/>
</dbReference>
<evidence type="ECO:0000313" key="4">
    <source>
        <dbReference type="EMBL" id="BCL60830.1"/>
    </source>
</evidence>
<dbReference type="Pfam" id="PF00155">
    <property type="entry name" value="Aminotran_1_2"/>
    <property type="match status" value="1"/>
</dbReference>
<dbReference type="NCBIfam" id="TIGR01140">
    <property type="entry name" value="L_thr_O3P_dcar"/>
    <property type="match status" value="1"/>
</dbReference>
<dbReference type="KEGG" id="dbk:DGMP_15230"/>
<accession>A0A8D5JP32</accession>
<dbReference type="EMBL" id="AP024086">
    <property type="protein sequence ID" value="BCL60830.1"/>
    <property type="molecule type" value="Genomic_DNA"/>
</dbReference>
<dbReference type="Proteomes" id="UP000826725">
    <property type="component" value="Chromosome"/>
</dbReference>
<keyword evidence="1" id="KW-0315">Glutamine amidotransferase</keyword>
<organism evidence="4 5">
    <name type="scientific">Desulfomarina profundi</name>
    <dbReference type="NCBI Taxonomy" id="2772557"/>
    <lineage>
        <taxon>Bacteria</taxon>
        <taxon>Pseudomonadati</taxon>
        <taxon>Thermodesulfobacteriota</taxon>
        <taxon>Desulfobulbia</taxon>
        <taxon>Desulfobulbales</taxon>
        <taxon>Desulfobulbaceae</taxon>
        <taxon>Desulfomarina</taxon>
    </lineage>
</organism>
<evidence type="ECO:0000259" key="3">
    <source>
        <dbReference type="Pfam" id="PF01656"/>
    </source>
</evidence>
<dbReference type="Pfam" id="PF01656">
    <property type="entry name" value="CbiA"/>
    <property type="match status" value="1"/>
</dbReference>
<gene>
    <name evidence="4" type="ORF">DGMP_15230</name>
</gene>
<protein>
    <recommendedName>
        <fullName evidence="6">Threonine-phosphate decarboxylase</fullName>
    </recommendedName>
</protein>
<dbReference type="GO" id="GO:0009236">
    <property type="term" value="P:cobalamin biosynthetic process"/>
    <property type="evidence" value="ECO:0007669"/>
    <property type="project" value="InterPro"/>
</dbReference>
<evidence type="ECO:0008006" key="6">
    <source>
        <dbReference type="Google" id="ProtNLM"/>
    </source>
</evidence>
<dbReference type="InterPro" id="IPR002586">
    <property type="entry name" value="CobQ/CobB/MinD/ParA_Nub-bd_dom"/>
</dbReference>
<dbReference type="GO" id="GO:0003824">
    <property type="term" value="F:catalytic activity"/>
    <property type="evidence" value="ECO:0007669"/>
    <property type="project" value="InterPro"/>
</dbReference>
<dbReference type="PROSITE" id="PS00105">
    <property type="entry name" value="AA_TRANSFER_CLASS_1"/>
    <property type="match status" value="1"/>
</dbReference>
<feature type="domain" description="CobQ/CobB/MinD/ParA nucleotide binding" evidence="3">
    <location>
        <begin position="368"/>
        <end position="508"/>
    </location>
</feature>
<dbReference type="AlphaFoldDB" id="A0A8D5JP32"/>
<keyword evidence="5" id="KW-1185">Reference proteome</keyword>
<dbReference type="InterPro" id="IPR004839">
    <property type="entry name" value="Aminotransferase_I/II_large"/>
</dbReference>
<name>A0A8D5JP32_9BACT</name>
<dbReference type="InterPro" id="IPR004838">
    <property type="entry name" value="NHTrfase_class1_PyrdxlP-BS"/>
</dbReference>
<dbReference type="PANTHER" id="PTHR21343">
    <property type="entry name" value="DETHIOBIOTIN SYNTHETASE"/>
    <property type="match status" value="1"/>
</dbReference>
<reference evidence="4" key="1">
    <citation type="submission" date="2020-09" db="EMBL/GenBank/DDBJ databases">
        <title>Desulfogranum mesoprofundum gen. nov., sp. nov., a novel mesophilic, sulfate-reducing chemolithoautotroph isolated from a deep-sea hydrothermal vent chimney in the Suiyo Seamount.</title>
        <authorList>
            <person name="Hashimoto Y."/>
            <person name="Nakagawa S."/>
        </authorList>
    </citation>
    <scope>NUCLEOTIDE SEQUENCE</scope>
    <source>
        <strain evidence="4">KT2</strain>
    </source>
</reference>